<dbReference type="AlphaFoldDB" id="A0A3B0V427"/>
<accession>A0A3B0V427</accession>
<organism evidence="1">
    <name type="scientific">hydrothermal vent metagenome</name>
    <dbReference type="NCBI Taxonomy" id="652676"/>
    <lineage>
        <taxon>unclassified sequences</taxon>
        <taxon>metagenomes</taxon>
        <taxon>ecological metagenomes</taxon>
    </lineage>
</organism>
<evidence type="ECO:0000313" key="1">
    <source>
        <dbReference type="EMBL" id="VAW26706.1"/>
    </source>
</evidence>
<protein>
    <submittedName>
        <fullName evidence="1">Uncharacterized protein</fullName>
    </submittedName>
</protein>
<reference evidence="1" key="1">
    <citation type="submission" date="2018-06" db="EMBL/GenBank/DDBJ databases">
        <authorList>
            <person name="Zhirakovskaya E."/>
        </authorList>
    </citation>
    <scope>NUCLEOTIDE SEQUENCE</scope>
</reference>
<sequence length="38" mass="4209">MLSQVQLIQELKGKDAIMFIHESVKNSVSATISNTIPH</sequence>
<proteinExistence type="predicted"/>
<dbReference type="EMBL" id="UOES01000130">
    <property type="protein sequence ID" value="VAW26706.1"/>
    <property type="molecule type" value="Genomic_DNA"/>
</dbReference>
<name>A0A3B0V427_9ZZZZ</name>
<gene>
    <name evidence="1" type="ORF">MNBD_BACTEROID06-1411</name>
</gene>